<dbReference type="PANTHER" id="PTHR16023:SF0">
    <property type="entry name" value="PROTEIN VAC14 HOMOLOG"/>
    <property type="match status" value="1"/>
</dbReference>
<comment type="subunit">
    <text evidence="7">Forms pentamers. Component of the PI(3,5)P2 regulatory complex/PAS complex, at least composed of PIKFYVE, FIG4 and VAC14. VAC14 nucleates the assembly of the complex and serves as a scaffold by pentamerizing into a star-shaped structure, which can bind a single copy each of PIKFYVE and FIG4 and coordinates their activities. Interacts with NOS1.</text>
</comment>
<organism evidence="9 10">
    <name type="scientific">Acromyrmex insinuator</name>
    <dbReference type="NCBI Taxonomy" id="230686"/>
    <lineage>
        <taxon>Eukaryota</taxon>
        <taxon>Metazoa</taxon>
        <taxon>Ecdysozoa</taxon>
        <taxon>Arthropoda</taxon>
        <taxon>Hexapoda</taxon>
        <taxon>Insecta</taxon>
        <taxon>Pterygota</taxon>
        <taxon>Neoptera</taxon>
        <taxon>Endopterygota</taxon>
        <taxon>Hymenoptera</taxon>
        <taxon>Apocrita</taxon>
        <taxon>Aculeata</taxon>
        <taxon>Formicoidea</taxon>
        <taxon>Formicidae</taxon>
        <taxon>Myrmicinae</taxon>
        <taxon>Acromyrmex</taxon>
    </lineage>
</organism>
<protein>
    <recommendedName>
        <fullName evidence="3">Protein VAC14 homolog</fullName>
    </recommendedName>
</protein>
<dbReference type="Pfam" id="PF11916">
    <property type="entry name" value="Vac14_Fig4_bd"/>
    <property type="match status" value="1"/>
</dbReference>
<evidence type="ECO:0000256" key="5">
    <source>
        <dbReference type="ARBA" id="ARBA00023136"/>
    </source>
</evidence>
<dbReference type="SUPFAM" id="SSF48371">
    <property type="entry name" value="ARM repeat"/>
    <property type="match status" value="1"/>
</dbReference>
<keyword evidence="4" id="KW-0677">Repeat</keyword>
<evidence type="ECO:0000256" key="2">
    <source>
        <dbReference type="ARBA" id="ARBA00010225"/>
    </source>
</evidence>
<dbReference type="InterPro" id="IPR016024">
    <property type="entry name" value="ARM-type_fold"/>
</dbReference>
<dbReference type="InterPro" id="IPR026825">
    <property type="entry name" value="Vac14"/>
</dbReference>
<keyword evidence="10" id="KW-1185">Reference proteome</keyword>
<evidence type="ECO:0000313" key="10">
    <source>
        <dbReference type="Proteomes" id="UP000667349"/>
    </source>
</evidence>
<evidence type="ECO:0000256" key="3">
    <source>
        <dbReference type="ARBA" id="ARBA00013840"/>
    </source>
</evidence>
<dbReference type="PANTHER" id="PTHR16023">
    <property type="entry name" value="TAX1 BINDING PROTEIN-RELATED"/>
    <property type="match status" value="1"/>
</dbReference>
<evidence type="ECO:0000256" key="7">
    <source>
        <dbReference type="ARBA" id="ARBA00047092"/>
    </source>
</evidence>
<dbReference type="InterPro" id="IPR021841">
    <property type="entry name" value="VAC14_Fig4p-bd"/>
</dbReference>
<dbReference type="GO" id="GO:0010008">
    <property type="term" value="C:endosome membrane"/>
    <property type="evidence" value="ECO:0007669"/>
    <property type="project" value="TreeGrafter"/>
</dbReference>
<evidence type="ECO:0000256" key="6">
    <source>
        <dbReference type="ARBA" id="ARBA00045654"/>
    </source>
</evidence>
<proteinExistence type="inferred from homology"/>
<accession>A0A836JJ36</accession>
<dbReference type="GO" id="GO:0006661">
    <property type="term" value="P:phosphatidylinositol biosynthetic process"/>
    <property type="evidence" value="ECO:0007669"/>
    <property type="project" value="InterPro"/>
</dbReference>
<keyword evidence="5" id="KW-0472">Membrane</keyword>
<evidence type="ECO:0000259" key="8">
    <source>
        <dbReference type="Pfam" id="PF11916"/>
    </source>
</evidence>
<reference evidence="9" key="1">
    <citation type="submission" date="2020-02" db="EMBL/GenBank/DDBJ databases">
        <title>Relaxed selection underlies rapid genomic changes in the transitions from sociality to social parasitism in ants.</title>
        <authorList>
            <person name="Bi X."/>
        </authorList>
    </citation>
    <scope>NUCLEOTIDE SEQUENCE</scope>
    <source>
        <strain evidence="9">BGI-DK2013a</strain>
        <tissue evidence="9">Whole body</tissue>
    </source>
</reference>
<sequence length="757" mass="86278">RRQLPNVVVCSHSTGTDVFWLGCNLFGYFCKVVQPEARNISRRMMSERDYAPLSAACVRSLNDKLYEKRKPAAVEIEKMVKEFAAHNNTVQIKRLLKVLGQDFATSQNPHTRKGGLIGLAAIAVGLGKDTGQYIEDLIHPILACFNDYDLRVRYYACESLYNVVKVARGAVLPQFTDIFAALSKLACDTEQNIKNATELLDRLMKDIVTESGLFGLVEFIPLLRERIYTKNPFGRLFVISWISVLDAVPNMDLIIFLPEILDGLFKILEDPTLEIKKVTDTVLGEFLRSIKSNPARVDFPAMINILITHAQSSDDLLQLTAITWIKEFVHLSGPLMLPYMSGILVAVLPCLAYDGDTRKNIKETATQVNTNLMKLIIVQSIEVINKDQENKAHSMREKNDTIENYSLDENLDLASVVEVLTKHLLCLSVQTKVAVLKWIHHLFINIPQKMFNHIEDLFPILMKSLSDSSDEVVQQTLVVMAEIISSKSPEAIATNPNEKIQNKYFTKFIVNLLRIFSTDRHLLEERGAFIIRELCVLLSAEDIYKTLAKILLEEQNLGFACTMIQTLNVILLTSSELFDLRNKLRHLDSPDSCALFECLYVSWCHNPVATVALCLLSQHYRHACNIIQSFENIEVTVEFLTEIDKLVQLIESPIFTYLRLQLLEWEKNDALIYALYGLLMILPQSDAYATLQRRLAAIPPATKPIPKNEQKEIDVDCPFDFNKLLKHFHVVQEHHREQKRKQRLNSLVERNSNHVDV</sequence>
<feature type="non-terminal residue" evidence="9">
    <location>
        <position position="1"/>
    </location>
</feature>
<evidence type="ECO:0000313" key="9">
    <source>
        <dbReference type="EMBL" id="KAG5313671.1"/>
    </source>
</evidence>
<gene>
    <name evidence="9" type="primary">Vac14</name>
    <name evidence="9" type="ORF">G6Z75_0000510</name>
</gene>
<comment type="similarity">
    <text evidence="2">Belongs to the VAC14 family.</text>
</comment>
<dbReference type="Proteomes" id="UP000667349">
    <property type="component" value="Unassembled WGS sequence"/>
</dbReference>
<dbReference type="InterPro" id="IPR011989">
    <property type="entry name" value="ARM-like"/>
</dbReference>
<comment type="caution">
    <text evidence="9">The sequence shown here is derived from an EMBL/GenBank/DDBJ whole genome shotgun (WGS) entry which is preliminary data.</text>
</comment>
<evidence type="ECO:0000256" key="4">
    <source>
        <dbReference type="ARBA" id="ARBA00022737"/>
    </source>
</evidence>
<dbReference type="EMBL" id="JAANHZ010000244">
    <property type="protein sequence ID" value="KAG5313671.1"/>
    <property type="molecule type" value="Genomic_DNA"/>
</dbReference>
<feature type="non-terminal residue" evidence="9">
    <location>
        <position position="757"/>
    </location>
</feature>
<evidence type="ECO:0000256" key="1">
    <source>
        <dbReference type="ARBA" id="ARBA00004308"/>
    </source>
</evidence>
<feature type="domain" description="Vacuolar protein 14 C-terminal Fig4-binding" evidence="8">
    <location>
        <begin position="521"/>
        <end position="697"/>
    </location>
</feature>
<dbReference type="Gene3D" id="1.25.10.10">
    <property type="entry name" value="Leucine-rich Repeat Variant"/>
    <property type="match status" value="2"/>
</dbReference>
<dbReference type="GO" id="GO:0070772">
    <property type="term" value="C:PAS complex"/>
    <property type="evidence" value="ECO:0007669"/>
    <property type="project" value="InterPro"/>
</dbReference>
<comment type="function">
    <text evidence="6">Scaffold protein component of the PI(3,5)P2 regulatory complex which regulates both the synthesis and turnover of phosphatidylinositol 3,5-bisphosphate (PtdIns(3,5)P2). Pentamerizes into a star-shaped structure and nucleates the assembly of the complex. The pentamer binds a single copy each of PIKFYVE and FIG4 and coordinates both PIKfyve kinase activity and FIG4 phosphatase activity, being required to maintain normal levels of phosphatidylinositol 3-phosphate (PtdIns(3)P) and phosphatidylinositol 5-phosphate (PtdIns(5)P). Plays a role in the biogenesis of endosome carrier vesicles (ECV) / multivesicular bodies (MVB) transport intermediates from early endosomes.</text>
</comment>
<name>A0A836JJ36_9HYME</name>
<dbReference type="Pfam" id="PF12755">
    <property type="entry name" value="Vac14_Fab1_bd"/>
    <property type="match status" value="1"/>
</dbReference>
<comment type="subcellular location">
    <subcellularLocation>
        <location evidence="1">Endomembrane system</location>
    </subcellularLocation>
</comment>
<dbReference type="AlphaFoldDB" id="A0A836JJ36"/>